<dbReference type="VEuPathDB" id="FungiDB:RhiirA1_497569"/>
<dbReference type="VEuPathDB" id="FungiDB:RhiirFUN_018709"/>
<proteinExistence type="predicted"/>
<evidence type="ECO:0000256" key="4">
    <source>
        <dbReference type="ARBA" id="ARBA00022989"/>
    </source>
</evidence>
<dbReference type="GO" id="GO:0098703">
    <property type="term" value="P:calcium ion import across plasma membrane"/>
    <property type="evidence" value="ECO:0007669"/>
    <property type="project" value="TreeGrafter"/>
</dbReference>
<organism evidence="9 10">
    <name type="scientific">Rhizophagus irregularis</name>
    <dbReference type="NCBI Taxonomy" id="588596"/>
    <lineage>
        <taxon>Eukaryota</taxon>
        <taxon>Fungi</taxon>
        <taxon>Fungi incertae sedis</taxon>
        <taxon>Mucoromycota</taxon>
        <taxon>Glomeromycotina</taxon>
        <taxon>Glomeromycetes</taxon>
        <taxon>Glomerales</taxon>
        <taxon>Glomeraceae</taxon>
        <taxon>Rhizophagus</taxon>
    </lineage>
</organism>
<dbReference type="GO" id="GO:0005216">
    <property type="term" value="F:monoatomic ion channel activity"/>
    <property type="evidence" value="ECO:0007669"/>
    <property type="project" value="InterPro"/>
</dbReference>
<reference evidence="9 10" key="1">
    <citation type="submission" date="2015-10" db="EMBL/GenBank/DDBJ databases">
        <title>Genome analyses suggest a sexual origin of heterokaryosis in a supposedly ancient asexual fungus.</title>
        <authorList>
            <person name="Ropars J."/>
            <person name="Sedzielewska K."/>
            <person name="Noel J."/>
            <person name="Charron P."/>
            <person name="Farinelli L."/>
            <person name="Marton T."/>
            <person name="Kruger M."/>
            <person name="Pelin A."/>
            <person name="Brachmann A."/>
            <person name="Corradi N."/>
        </authorList>
    </citation>
    <scope>NUCLEOTIDE SEQUENCE [LARGE SCALE GENOMIC DNA]</scope>
    <source>
        <strain evidence="9 10">A4</strain>
    </source>
</reference>
<comment type="subcellular location">
    <subcellularLocation>
        <location evidence="1">Membrane</location>
        <topology evidence="1">Multi-pass membrane protein</topology>
    </subcellularLocation>
</comment>
<dbReference type="Gene3D" id="1.10.287.70">
    <property type="match status" value="1"/>
</dbReference>
<sequence length="419" mass="49735">MTIISLNLAELCDYYHDYIIKYILRTSVMLSPYCNCIENSKNTSLHSHINIYIKESNKDNTIFKFISELYNGLIHVFQSYGMNFILIFKLAPVLYPSFVLLFFVIFGYAQAFYIILRSNGINDDNDPQNLATEYEFVNSDGIISNTTTIIQVPDSNTNLFNWFPTSLLAVYKLITGDSESLSSFTYREHPTMTFLLVSFTFFTVIYLLNLFIGLLNIAIDSYNREEEFLFRKAQIIMEIELFYLLPWQRNNKEWFPDWIYYNIPITNIRKLINAIDNEQTEFNYPPIISKKLRELVVLSDNNDNKLERKINQTKEELTKQNVELKQQIECIIKYIGIEQDNKKEKDSEEKQYSEEEQDSKEDKKKKQDNKLEKQIKQTKEGFRRELKEKMNKMEQKMEQKMDKIEQKIESIMESLSKIK</sequence>
<dbReference type="AlphaFoldDB" id="A0A2I1GKZ1"/>
<dbReference type="VEuPathDB" id="FungiDB:FUN_007808"/>
<evidence type="ECO:0000256" key="6">
    <source>
        <dbReference type="SAM" id="MobiDB-lite"/>
    </source>
</evidence>
<dbReference type="InterPro" id="IPR005821">
    <property type="entry name" value="Ion_trans_dom"/>
</dbReference>
<accession>A0A2I1GKZ1</accession>
<evidence type="ECO:0000256" key="3">
    <source>
        <dbReference type="ARBA" id="ARBA00022737"/>
    </source>
</evidence>
<feature type="transmembrane region" description="Helical" evidence="7">
    <location>
        <begin position="94"/>
        <end position="116"/>
    </location>
</feature>
<dbReference type="Pfam" id="PF00520">
    <property type="entry name" value="Ion_trans"/>
    <property type="match status" value="1"/>
</dbReference>
<dbReference type="Proteomes" id="UP000234323">
    <property type="component" value="Unassembled WGS sequence"/>
</dbReference>
<keyword evidence="2 7" id="KW-0812">Transmembrane</keyword>
<feature type="compositionally biased region" description="Basic and acidic residues" evidence="6">
    <location>
        <begin position="360"/>
        <end position="385"/>
    </location>
</feature>
<evidence type="ECO:0000256" key="1">
    <source>
        <dbReference type="ARBA" id="ARBA00004141"/>
    </source>
</evidence>
<keyword evidence="10" id="KW-1185">Reference proteome</keyword>
<feature type="region of interest" description="Disordered" evidence="6">
    <location>
        <begin position="343"/>
        <end position="385"/>
    </location>
</feature>
<protein>
    <recommendedName>
        <fullName evidence="8">Ion transport domain-containing protein</fullName>
    </recommendedName>
</protein>
<dbReference type="InterPro" id="IPR024862">
    <property type="entry name" value="TRPV"/>
</dbReference>
<feature type="domain" description="Ion transport" evidence="8">
    <location>
        <begin position="86"/>
        <end position="226"/>
    </location>
</feature>
<name>A0A2I1GKZ1_9GLOM</name>
<dbReference type="PANTHER" id="PTHR10582">
    <property type="entry name" value="TRANSIENT RECEPTOR POTENTIAL ION CHANNEL PROTEIN"/>
    <property type="match status" value="1"/>
</dbReference>
<keyword evidence="5 7" id="KW-0472">Membrane</keyword>
<comment type="caution">
    <text evidence="9">The sequence shown here is derived from an EMBL/GenBank/DDBJ whole genome shotgun (WGS) entry which is preliminary data.</text>
</comment>
<dbReference type="GO" id="GO:0005886">
    <property type="term" value="C:plasma membrane"/>
    <property type="evidence" value="ECO:0007669"/>
    <property type="project" value="TreeGrafter"/>
</dbReference>
<evidence type="ECO:0000256" key="5">
    <source>
        <dbReference type="ARBA" id="ARBA00023136"/>
    </source>
</evidence>
<evidence type="ECO:0000313" key="10">
    <source>
        <dbReference type="Proteomes" id="UP000234323"/>
    </source>
</evidence>
<feature type="compositionally biased region" description="Basic and acidic residues" evidence="6">
    <location>
        <begin position="343"/>
        <end position="353"/>
    </location>
</feature>
<evidence type="ECO:0000313" key="9">
    <source>
        <dbReference type="EMBL" id="PKY47234.1"/>
    </source>
</evidence>
<evidence type="ECO:0000256" key="7">
    <source>
        <dbReference type="SAM" id="Phobius"/>
    </source>
</evidence>
<feature type="transmembrane region" description="Helical" evidence="7">
    <location>
        <begin position="194"/>
        <end position="219"/>
    </location>
</feature>
<dbReference type="EMBL" id="LLXI01000527">
    <property type="protein sequence ID" value="PKY47234.1"/>
    <property type="molecule type" value="Genomic_DNA"/>
</dbReference>
<dbReference type="VEuPathDB" id="FungiDB:RhiirA1_541480"/>
<evidence type="ECO:0000259" key="8">
    <source>
        <dbReference type="Pfam" id="PF00520"/>
    </source>
</evidence>
<keyword evidence="3" id="KW-0677">Repeat</keyword>
<keyword evidence="4 7" id="KW-1133">Transmembrane helix</keyword>
<evidence type="ECO:0000256" key="2">
    <source>
        <dbReference type="ARBA" id="ARBA00022692"/>
    </source>
</evidence>
<dbReference type="PANTHER" id="PTHR10582:SF2">
    <property type="entry name" value="INACTIVE"/>
    <property type="match status" value="1"/>
</dbReference>
<gene>
    <name evidence="9" type="ORF">RhiirA4_543834</name>
</gene>